<keyword evidence="4 9" id="KW-0418">Kinase</keyword>
<keyword evidence="7" id="KW-0472">Membrane</keyword>
<dbReference type="EC" id="2.7.13.3" evidence="2"/>
<dbReference type="PRINTS" id="PR00344">
    <property type="entry name" value="BCTRLSENSOR"/>
</dbReference>
<keyword evidence="5" id="KW-0902">Two-component regulatory system</keyword>
<dbReference type="PANTHER" id="PTHR43065:SF50">
    <property type="entry name" value="HISTIDINE KINASE"/>
    <property type="match status" value="1"/>
</dbReference>
<name>A0ABX2CS43_9CYAN</name>
<dbReference type="InterPro" id="IPR036890">
    <property type="entry name" value="HATPase_C_sf"/>
</dbReference>
<keyword evidence="3" id="KW-0597">Phosphoprotein</keyword>
<dbReference type="InterPro" id="IPR004358">
    <property type="entry name" value="Sig_transdc_His_kin-like_C"/>
</dbReference>
<evidence type="ECO:0000259" key="8">
    <source>
        <dbReference type="PROSITE" id="PS50109"/>
    </source>
</evidence>
<dbReference type="InterPro" id="IPR058544">
    <property type="entry name" value="ETR1_N"/>
</dbReference>
<evidence type="ECO:0000256" key="7">
    <source>
        <dbReference type="SAM" id="Phobius"/>
    </source>
</evidence>
<dbReference type="InterPro" id="IPR036097">
    <property type="entry name" value="HisK_dim/P_sf"/>
</dbReference>
<evidence type="ECO:0000256" key="6">
    <source>
        <dbReference type="SAM" id="Coils"/>
    </source>
</evidence>
<dbReference type="Gene3D" id="1.10.287.130">
    <property type="match status" value="1"/>
</dbReference>
<dbReference type="PROSITE" id="PS50109">
    <property type="entry name" value="HIS_KIN"/>
    <property type="match status" value="1"/>
</dbReference>
<dbReference type="GO" id="GO:0004673">
    <property type="term" value="F:protein histidine kinase activity"/>
    <property type="evidence" value="ECO:0007669"/>
    <property type="project" value="UniProtKB-EC"/>
</dbReference>
<dbReference type="SUPFAM" id="SSF47384">
    <property type="entry name" value="Homodimeric domain of signal transducing histidine kinase"/>
    <property type="match status" value="1"/>
</dbReference>
<keyword evidence="7" id="KW-1133">Transmembrane helix</keyword>
<comment type="caution">
    <text evidence="9">The sequence shown here is derived from an EMBL/GenBank/DDBJ whole genome shotgun (WGS) entry which is preliminary data.</text>
</comment>
<dbReference type="SUPFAM" id="SSF55874">
    <property type="entry name" value="ATPase domain of HSP90 chaperone/DNA topoisomerase II/histidine kinase"/>
    <property type="match status" value="1"/>
</dbReference>
<reference evidence="9 10" key="1">
    <citation type="journal article" date="2020" name="Sci. Rep.">
        <title>A novel cyanobacterial geosmin producer, revising GeoA distribution and dispersion patterns in Bacteria.</title>
        <authorList>
            <person name="Churro C."/>
            <person name="Semedo-Aguiar A.P."/>
            <person name="Silva A.D."/>
            <person name="Pereira-Leal J.B."/>
            <person name="Leite R.B."/>
        </authorList>
    </citation>
    <scope>NUCLEOTIDE SEQUENCE [LARGE SCALE GENOMIC DNA]</scope>
    <source>
        <strain evidence="9 10">IPMA8</strain>
    </source>
</reference>
<dbReference type="Pfam" id="PF02518">
    <property type="entry name" value="HATPase_c"/>
    <property type="match status" value="1"/>
</dbReference>
<evidence type="ECO:0000256" key="1">
    <source>
        <dbReference type="ARBA" id="ARBA00000085"/>
    </source>
</evidence>
<feature type="transmembrane region" description="Helical" evidence="7">
    <location>
        <begin position="36"/>
        <end position="53"/>
    </location>
</feature>
<evidence type="ECO:0000256" key="2">
    <source>
        <dbReference type="ARBA" id="ARBA00012438"/>
    </source>
</evidence>
<evidence type="ECO:0000313" key="10">
    <source>
        <dbReference type="Proteomes" id="UP000702425"/>
    </source>
</evidence>
<accession>A0ABX2CS43</accession>
<gene>
    <name evidence="9" type="primary">kinE_1</name>
    <name evidence="9" type="ORF">E5S67_00027</name>
</gene>
<dbReference type="CDD" id="cd00082">
    <property type="entry name" value="HisKA"/>
    <property type="match status" value="1"/>
</dbReference>
<keyword evidence="7" id="KW-0812">Transmembrane</keyword>
<feature type="domain" description="Histidine kinase" evidence="8">
    <location>
        <begin position="249"/>
        <end position="507"/>
    </location>
</feature>
<dbReference type="EMBL" id="SRRZ01000001">
    <property type="protein sequence ID" value="NQE32315.1"/>
    <property type="molecule type" value="Genomic_DNA"/>
</dbReference>
<dbReference type="Proteomes" id="UP000702425">
    <property type="component" value="Unassembled WGS sequence"/>
</dbReference>
<evidence type="ECO:0000256" key="4">
    <source>
        <dbReference type="ARBA" id="ARBA00022777"/>
    </source>
</evidence>
<dbReference type="PANTHER" id="PTHR43065">
    <property type="entry name" value="SENSOR HISTIDINE KINASE"/>
    <property type="match status" value="1"/>
</dbReference>
<evidence type="ECO:0000256" key="3">
    <source>
        <dbReference type="ARBA" id="ARBA00022553"/>
    </source>
</evidence>
<feature type="transmembrane region" description="Helical" evidence="7">
    <location>
        <begin position="65"/>
        <end position="87"/>
    </location>
</feature>
<dbReference type="InterPro" id="IPR005467">
    <property type="entry name" value="His_kinase_dom"/>
</dbReference>
<organism evidence="9 10">
    <name type="scientific">Microcoleus asticus IPMA8</name>
    <dbReference type="NCBI Taxonomy" id="2563858"/>
    <lineage>
        <taxon>Bacteria</taxon>
        <taxon>Bacillati</taxon>
        <taxon>Cyanobacteriota</taxon>
        <taxon>Cyanophyceae</taxon>
        <taxon>Oscillatoriophycideae</taxon>
        <taxon>Oscillatoriales</taxon>
        <taxon>Microcoleaceae</taxon>
        <taxon>Microcoleus</taxon>
        <taxon>Microcoleus asticus</taxon>
    </lineage>
</organism>
<keyword evidence="10" id="KW-1185">Reference proteome</keyword>
<protein>
    <recommendedName>
        <fullName evidence="2">histidine kinase</fullName>
        <ecNumber evidence="2">2.7.13.3</ecNumber>
    </recommendedName>
</protein>
<dbReference type="RefSeq" id="WP_172184277.1">
    <property type="nucleotide sequence ID" value="NZ_CAWPPK010000001.1"/>
</dbReference>
<keyword evidence="6" id="KW-0175">Coiled coil</keyword>
<dbReference type="SMART" id="SM00387">
    <property type="entry name" value="HATPase_c"/>
    <property type="match status" value="1"/>
</dbReference>
<dbReference type="Gene3D" id="3.30.565.10">
    <property type="entry name" value="Histidine kinase-like ATPase, C-terminal domain"/>
    <property type="match status" value="1"/>
</dbReference>
<dbReference type="InterPro" id="IPR003661">
    <property type="entry name" value="HisK_dim/P_dom"/>
</dbReference>
<evidence type="ECO:0000256" key="5">
    <source>
        <dbReference type="ARBA" id="ARBA00023012"/>
    </source>
</evidence>
<feature type="transmembrane region" description="Helical" evidence="7">
    <location>
        <begin position="99"/>
        <end position="116"/>
    </location>
</feature>
<keyword evidence="9" id="KW-0808">Transferase</keyword>
<evidence type="ECO:0000313" key="9">
    <source>
        <dbReference type="EMBL" id="NQE32315.1"/>
    </source>
</evidence>
<dbReference type="Pfam" id="PF25487">
    <property type="entry name" value="ETR1_N"/>
    <property type="match status" value="1"/>
</dbReference>
<feature type="coiled-coil region" evidence="6">
    <location>
        <begin position="192"/>
        <end position="240"/>
    </location>
</feature>
<dbReference type="InterPro" id="IPR003594">
    <property type="entry name" value="HATPase_dom"/>
</dbReference>
<proteinExistence type="predicted"/>
<sequence>MQEMWKTFFSSGPFIPHGHCYLWQTPLVWLHLTSDSIIALAYFSIPITLVYFISKREDLPFDWIFAMFGGFIVACGITHIFEVWTLWYPTYWVSGTMKAITAMISFATAILLVDLMPQALALPSPAQLESANRLLEAEIVERQLAEFALQKAKEELEIRVEERTAELKCQTQHLEFANRLLGSEIVERQLAEAALQKTKEELEIRVEERTAELKCQTQQLEQALSELKQAQSNLIQSEKMSSLGQLVAGVAHEINNPINFIYGNITHTRQYANSLLELVNLYQEQYPNLLPIVQEKIASVDLDFIISDLPKILTSMKNGAERILGIVKSLRVFSRHDEAEMKLADIHKGIDSTLMILQSRLNANPGFLSIQVIKEYGNLPQIECYPGQLNQVFMNILANAIDALEEESHSASIAANGANPRLIKISTQILDSEVVEIRISNNGSEIKESVRNQLFNPFFTTKPVGKGTGLGLSIGYQIITVRHQGELQCISAPGKGAEFIIKIPISLQKIFKKPQKT</sequence>
<comment type="catalytic activity">
    <reaction evidence="1">
        <text>ATP + protein L-histidine = ADP + protein N-phospho-L-histidine.</text>
        <dbReference type="EC" id="2.7.13.3"/>
    </reaction>
</comment>